<dbReference type="STRING" id="1217799.DEALK_04230"/>
<dbReference type="Pfam" id="PF04014">
    <property type="entry name" value="MazE_antitoxin"/>
    <property type="match status" value="1"/>
</dbReference>
<accession>A0A0W0GG99</accession>
<dbReference type="InterPro" id="IPR037914">
    <property type="entry name" value="SpoVT-AbrB_sf"/>
</dbReference>
<dbReference type="NCBIfam" id="TIGR01439">
    <property type="entry name" value="lp_hng_hel_AbrB"/>
    <property type="match status" value="1"/>
</dbReference>
<keyword evidence="3" id="KW-1185">Reference proteome</keyword>
<evidence type="ECO:0000313" key="3">
    <source>
        <dbReference type="Proteomes" id="UP000053947"/>
    </source>
</evidence>
<dbReference type="SUPFAM" id="SSF89447">
    <property type="entry name" value="AbrB/MazE/MraZ-like"/>
    <property type="match status" value="1"/>
</dbReference>
<feature type="domain" description="SpoVT-AbrB" evidence="1">
    <location>
        <begin position="22"/>
        <end position="72"/>
    </location>
</feature>
<protein>
    <submittedName>
        <fullName evidence="2">Looped-hinge helix DNA binding domain, AbrB family</fullName>
    </submittedName>
</protein>
<dbReference type="SMART" id="SM00966">
    <property type="entry name" value="SpoVT_AbrB"/>
    <property type="match status" value="1"/>
</dbReference>
<gene>
    <name evidence="2" type="ORF">DEALK_04230</name>
</gene>
<reference evidence="2 3" key="1">
    <citation type="submission" date="2015-06" db="EMBL/GenBank/DDBJ databases">
        <title>Genome sequence of the organohalide-respiring Dehalogenimonas alkenigignens type strain (IP3-3T).</title>
        <authorList>
            <person name="Key T.A."/>
            <person name="Richmond D.P."/>
            <person name="Bowman K.S."/>
            <person name="Cho Y.-J."/>
            <person name="Chun J."/>
            <person name="da Costa M.S."/>
            <person name="Rainey F.A."/>
            <person name="Moe W.M."/>
        </authorList>
    </citation>
    <scope>NUCLEOTIDE SEQUENCE [LARGE SCALE GENOMIC DNA]</scope>
    <source>
        <strain evidence="2 3">IP3-3</strain>
    </source>
</reference>
<comment type="caution">
    <text evidence="2">The sequence shown here is derived from an EMBL/GenBank/DDBJ whole genome shotgun (WGS) entry which is preliminary data.</text>
</comment>
<dbReference type="OrthoDB" id="9811597at2"/>
<dbReference type="GO" id="GO:0003677">
    <property type="term" value="F:DNA binding"/>
    <property type="evidence" value="ECO:0007669"/>
    <property type="project" value="InterPro"/>
</dbReference>
<sequence>MTKALKRSCCETGECYSVEAVVSIDGRGQVVLPKGIRDGLGLAAGDKLALVTLAREGRPCCLMVMKADRLARGAREFLSPIINEI</sequence>
<dbReference type="EMBL" id="LFDV01000002">
    <property type="protein sequence ID" value="KTB47578.1"/>
    <property type="molecule type" value="Genomic_DNA"/>
</dbReference>
<name>A0A0W0GG99_9CHLR</name>
<evidence type="ECO:0000259" key="1">
    <source>
        <dbReference type="SMART" id="SM00966"/>
    </source>
</evidence>
<dbReference type="Proteomes" id="UP000053947">
    <property type="component" value="Unassembled WGS sequence"/>
</dbReference>
<dbReference type="AlphaFoldDB" id="A0A0W0GG99"/>
<organism evidence="2 3">
    <name type="scientific">Dehalogenimonas alkenigignens</name>
    <dbReference type="NCBI Taxonomy" id="1217799"/>
    <lineage>
        <taxon>Bacteria</taxon>
        <taxon>Bacillati</taxon>
        <taxon>Chloroflexota</taxon>
        <taxon>Dehalococcoidia</taxon>
        <taxon>Dehalococcoidales</taxon>
        <taxon>Dehalococcoidaceae</taxon>
        <taxon>Dehalogenimonas</taxon>
    </lineage>
</organism>
<dbReference type="Gene3D" id="2.10.260.10">
    <property type="match status" value="1"/>
</dbReference>
<proteinExistence type="predicted"/>
<dbReference type="NCBIfam" id="NF040962">
    <property type="entry name" value="near_HgcAB"/>
    <property type="match status" value="1"/>
</dbReference>
<dbReference type="RefSeq" id="WP_058438251.1">
    <property type="nucleotide sequence ID" value="NZ_KQ758903.1"/>
</dbReference>
<dbReference type="InterPro" id="IPR007159">
    <property type="entry name" value="SpoVT-AbrB_dom"/>
</dbReference>
<evidence type="ECO:0000313" key="2">
    <source>
        <dbReference type="EMBL" id="KTB47578.1"/>
    </source>
</evidence>